<evidence type="ECO:0008006" key="4">
    <source>
        <dbReference type="Google" id="ProtNLM"/>
    </source>
</evidence>
<evidence type="ECO:0000313" key="3">
    <source>
        <dbReference type="Proteomes" id="UP000007841"/>
    </source>
</evidence>
<reference evidence="2 3" key="1">
    <citation type="journal article" date="2012" name="J. Bacteriol.">
        <title>Complete genome sequence of Klebsiella pneumoniae subsp. pneumoniae HS11286, a multidrug-resistant strain isolated from human sputum.</title>
        <authorList>
            <person name="Liu P."/>
            <person name="Li P."/>
            <person name="Jiang X."/>
            <person name="Bi D."/>
            <person name="Xie Y."/>
            <person name="Tai C."/>
            <person name="Deng Z."/>
            <person name="Rajakumar K."/>
            <person name="Ou H.Y."/>
        </authorList>
    </citation>
    <scope>NUCLEOTIDE SEQUENCE [LARGE SCALE GENOMIC DNA]</scope>
    <source>
        <strain evidence="2 3">HS11286</strain>
    </source>
</reference>
<dbReference type="EMBL" id="CP003200">
    <property type="protein sequence ID" value="AEW61122.1"/>
    <property type="molecule type" value="Genomic_DNA"/>
</dbReference>
<sequence>MMKYVVLLALSLFTSLSGWAFSLDNADIRLLCPQRGQIEVILHRYEHTQQSWGQHHFETGGGHVRQGPLLVIPFANLDQMIYHQTTGEFAYWYAETEKLVRCRLLSLTTTYPVDIPYYRE</sequence>
<accession>A0A0H3GS91</accession>
<keyword evidence="1" id="KW-0732">Signal</keyword>
<dbReference type="Proteomes" id="UP000007841">
    <property type="component" value="Chromosome"/>
</dbReference>
<dbReference type="HOGENOM" id="CLU_166755_0_0_6"/>
<feature type="signal peptide" evidence="1">
    <location>
        <begin position="1"/>
        <end position="20"/>
    </location>
</feature>
<dbReference type="PATRIC" id="fig|1125630.4.peg.2357"/>
<evidence type="ECO:0000256" key="1">
    <source>
        <dbReference type="SAM" id="SignalP"/>
    </source>
</evidence>
<dbReference type="KEGG" id="kpm:KPHS_24240"/>
<dbReference type="STRING" id="1125630.KPHS_24240"/>
<dbReference type="AlphaFoldDB" id="A0A0H3GS91"/>
<organism evidence="2 3">
    <name type="scientific">Klebsiella pneumoniae subsp. pneumoniae (strain HS11286)</name>
    <dbReference type="NCBI Taxonomy" id="1125630"/>
    <lineage>
        <taxon>Bacteria</taxon>
        <taxon>Pseudomonadati</taxon>
        <taxon>Pseudomonadota</taxon>
        <taxon>Gammaproteobacteria</taxon>
        <taxon>Enterobacterales</taxon>
        <taxon>Enterobacteriaceae</taxon>
        <taxon>Klebsiella/Raoultella group</taxon>
        <taxon>Klebsiella</taxon>
        <taxon>Klebsiella pneumoniae complex</taxon>
    </lineage>
</organism>
<proteinExistence type="predicted"/>
<name>A0A0H3GS91_KLEPH</name>
<feature type="chain" id="PRO_5002610458" description="DUF1850 domain-containing protein" evidence="1">
    <location>
        <begin position="21"/>
        <end position="120"/>
    </location>
</feature>
<dbReference type="RefSeq" id="YP_005226724.1">
    <property type="nucleotide sequence ID" value="NC_016845.1"/>
</dbReference>
<dbReference type="RefSeq" id="WP_002903374.1">
    <property type="nucleotide sequence ID" value="NC_016845.1"/>
</dbReference>
<gene>
    <name evidence="2" type="ordered locus">KPHS_24240</name>
</gene>
<dbReference type="GeneID" id="11847442"/>
<evidence type="ECO:0000313" key="2">
    <source>
        <dbReference type="EMBL" id="AEW61122.1"/>
    </source>
</evidence>
<protein>
    <recommendedName>
        <fullName evidence="4">DUF1850 domain-containing protein</fullName>
    </recommendedName>
</protein>
<keyword evidence="3" id="KW-1185">Reference proteome</keyword>